<organism evidence="1 2">
    <name type="scientific">Helicobacter pylori NY40</name>
    <dbReference type="NCBI Taxonomy" id="1426844"/>
    <lineage>
        <taxon>Bacteria</taxon>
        <taxon>Pseudomonadati</taxon>
        <taxon>Campylobacterota</taxon>
        <taxon>Epsilonproteobacteria</taxon>
        <taxon>Campylobacterales</taxon>
        <taxon>Helicobacteraceae</taxon>
        <taxon>Helicobacter</taxon>
    </lineage>
</organism>
<protein>
    <submittedName>
        <fullName evidence="1">Uncharacterized protein</fullName>
    </submittedName>
</protein>
<evidence type="ECO:0000313" key="1">
    <source>
        <dbReference type="EMBL" id="BAO98621.1"/>
    </source>
</evidence>
<dbReference type="RefSeq" id="WP_000591721.1">
    <property type="nucleotide sequence ID" value="NZ_AP014523.1"/>
</dbReference>
<proteinExistence type="predicted"/>
<dbReference type="EMBL" id="AP014523">
    <property type="protein sequence ID" value="BAO98621.1"/>
    <property type="molecule type" value="Genomic_DNA"/>
</dbReference>
<accession>A0A060Q270</accession>
<reference evidence="1 2" key="1">
    <citation type="submission" date="2013-11" db="EMBL/GenBank/DDBJ databases">
        <title>Estimation of Helicobacter pylori bacteriophage ecology using H. pylori isolates.</title>
        <authorList>
            <person name="Uchiyama J."/>
            <person name="Takemura-Uchiyama I."/>
            <person name="Ujihara T."/>
            <person name="Matsuzaki S."/>
        </authorList>
    </citation>
    <scope>NUCLEOTIDE SEQUENCE [LARGE SCALE GENOMIC DNA]</scope>
    <source>
        <strain evidence="1 2">NY40</strain>
    </source>
</reference>
<name>A0A060Q270_HELPX</name>
<dbReference type="Proteomes" id="UP000031662">
    <property type="component" value="Chromosome"/>
</dbReference>
<dbReference type="AlphaFoldDB" id="A0A060Q270"/>
<gene>
    <name evidence="1" type="ORF">NY40_1618</name>
</gene>
<sequence>MIKKHRLAFLGLIVGVFFFFNACQHRLHMGYYSEVTGDYLFNYNSTIVVAYDRSDAMTSYYINVIVYELQKLGFYNVFTQAEFPLDKAKNVIYARIVRNISAVPFYQYNYQLIDQVNKPCYFLGGQFYCSQTPTDYYAINGFSEQILMSANSHFILDWYDVVLQKRVLYVDGSVSGRTCGYQMLYRDLIKSTIKRIDFNRPERYYYNLRLPLYQPCYRE</sequence>
<evidence type="ECO:0000313" key="2">
    <source>
        <dbReference type="Proteomes" id="UP000031662"/>
    </source>
</evidence>
<dbReference type="HOGENOM" id="CLU_1259998_0_0_7"/>